<dbReference type="PANTHER" id="PTHR12483:SF27">
    <property type="entry name" value="COPPER TRANSPORT PROTEIN CTR1"/>
    <property type="match status" value="1"/>
</dbReference>
<keyword evidence="7" id="KW-0813">Transport</keyword>
<dbReference type="PANTHER" id="PTHR12483">
    <property type="entry name" value="SOLUTE CARRIER FAMILY 31 COPPER TRANSPORTERS"/>
    <property type="match status" value="1"/>
</dbReference>
<evidence type="ECO:0000256" key="4">
    <source>
        <dbReference type="ARBA" id="ARBA00022796"/>
    </source>
</evidence>
<dbReference type="GO" id="GO:0005375">
    <property type="term" value="F:copper ion transmembrane transporter activity"/>
    <property type="evidence" value="ECO:0007669"/>
    <property type="project" value="UniProtKB-UniRule"/>
</dbReference>
<keyword evidence="7" id="KW-0186">Copper</keyword>
<keyword evidence="3 7" id="KW-0812">Transmembrane</keyword>
<dbReference type="Pfam" id="PF04145">
    <property type="entry name" value="Ctr"/>
    <property type="match status" value="2"/>
</dbReference>
<evidence type="ECO:0000256" key="5">
    <source>
        <dbReference type="ARBA" id="ARBA00022989"/>
    </source>
</evidence>
<comment type="subcellular location">
    <subcellularLocation>
        <location evidence="1 7">Membrane</location>
        <topology evidence="1 7">Multi-pass membrane protein</topology>
    </subcellularLocation>
</comment>
<dbReference type="EMBL" id="JBJQOH010000008">
    <property type="protein sequence ID" value="KAL3675676.1"/>
    <property type="molecule type" value="Genomic_DNA"/>
</dbReference>
<feature type="transmembrane region" description="Helical" evidence="7">
    <location>
        <begin position="131"/>
        <end position="153"/>
    </location>
</feature>
<name>A0ABD3GAN9_9MARC</name>
<feature type="transmembrane region" description="Helical" evidence="7">
    <location>
        <begin position="90"/>
        <end position="110"/>
    </location>
</feature>
<keyword evidence="5 7" id="KW-1133">Transmembrane helix</keyword>
<comment type="caution">
    <text evidence="8">The sequence shown here is derived from an EMBL/GenBank/DDBJ whole genome shotgun (WGS) entry which is preliminary data.</text>
</comment>
<protein>
    <recommendedName>
        <fullName evidence="7">Copper transport protein</fullName>
    </recommendedName>
</protein>
<gene>
    <name evidence="8" type="ORF">R1sor_025624</name>
</gene>
<evidence type="ECO:0000256" key="7">
    <source>
        <dbReference type="RuleBase" id="RU367022"/>
    </source>
</evidence>
<evidence type="ECO:0000256" key="3">
    <source>
        <dbReference type="ARBA" id="ARBA00022692"/>
    </source>
</evidence>
<dbReference type="InterPro" id="IPR007274">
    <property type="entry name" value="Cop_transporter"/>
</dbReference>
<sequence length="193" mass="21946">MYDFDVLQYCTTDRILCWLYEYRGMQHSAPGKDDAAHSDHGMDMPMAPSSSSHNDGSHDMMMQMMQMTFYWGKRVHILFDGWSSHNLGQYLFSLLAIFCIAFFYEWLSTFRASAKSSVMASKEANNLTSPFLLHRLYLTVLFAIHAVTGYALMLMVMTFNGGIFIVIIAGLTVAYFVFEGYNKSPKVVAGHHV</sequence>
<keyword evidence="4 7" id="KW-0187">Copper transport</keyword>
<organism evidence="8 9">
    <name type="scientific">Riccia sorocarpa</name>
    <dbReference type="NCBI Taxonomy" id="122646"/>
    <lineage>
        <taxon>Eukaryota</taxon>
        <taxon>Viridiplantae</taxon>
        <taxon>Streptophyta</taxon>
        <taxon>Embryophyta</taxon>
        <taxon>Marchantiophyta</taxon>
        <taxon>Marchantiopsida</taxon>
        <taxon>Marchantiidae</taxon>
        <taxon>Marchantiales</taxon>
        <taxon>Ricciaceae</taxon>
        <taxon>Riccia</taxon>
    </lineage>
</organism>
<keyword evidence="9" id="KW-1185">Reference proteome</keyword>
<comment type="similarity">
    <text evidence="2 7">Belongs to the copper transporter (Ctr) (TC 1.A.56) family. SLC31A subfamily.</text>
</comment>
<evidence type="ECO:0000313" key="9">
    <source>
        <dbReference type="Proteomes" id="UP001633002"/>
    </source>
</evidence>
<dbReference type="Proteomes" id="UP001633002">
    <property type="component" value="Unassembled WGS sequence"/>
</dbReference>
<keyword evidence="6 7" id="KW-0472">Membrane</keyword>
<dbReference type="AlphaFoldDB" id="A0ABD3GAN9"/>
<evidence type="ECO:0000256" key="2">
    <source>
        <dbReference type="ARBA" id="ARBA00006921"/>
    </source>
</evidence>
<evidence type="ECO:0000256" key="1">
    <source>
        <dbReference type="ARBA" id="ARBA00004141"/>
    </source>
</evidence>
<accession>A0ABD3GAN9</accession>
<evidence type="ECO:0000256" key="6">
    <source>
        <dbReference type="ARBA" id="ARBA00023136"/>
    </source>
</evidence>
<keyword evidence="7" id="KW-0406">Ion transport</keyword>
<reference evidence="8 9" key="1">
    <citation type="submission" date="2024-09" db="EMBL/GenBank/DDBJ databases">
        <title>Chromosome-scale assembly of Riccia sorocarpa.</title>
        <authorList>
            <person name="Paukszto L."/>
        </authorList>
    </citation>
    <scope>NUCLEOTIDE SEQUENCE [LARGE SCALE GENOMIC DNA]</scope>
    <source>
        <strain evidence="8">LP-2024</strain>
        <tissue evidence="8">Aerial parts of the thallus</tissue>
    </source>
</reference>
<proteinExistence type="inferred from homology"/>
<dbReference type="GO" id="GO:0016020">
    <property type="term" value="C:membrane"/>
    <property type="evidence" value="ECO:0007669"/>
    <property type="project" value="UniProtKB-SubCell"/>
</dbReference>
<evidence type="ECO:0000313" key="8">
    <source>
        <dbReference type="EMBL" id="KAL3675676.1"/>
    </source>
</evidence>
<feature type="transmembrane region" description="Helical" evidence="7">
    <location>
        <begin position="159"/>
        <end position="178"/>
    </location>
</feature>